<dbReference type="InterPro" id="IPR001584">
    <property type="entry name" value="Integrase_cat-core"/>
</dbReference>
<evidence type="ECO:0000313" key="4">
    <source>
        <dbReference type="Proteomes" id="UP001220022"/>
    </source>
</evidence>
<accession>A0ABT5ZAL1</accession>
<comment type="caution">
    <text evidence="3">The sequence shown here is derived from an EMBL/GenBank/DDBJ whole genome shotgun (WGS) entry which is preliminary data.</text>
</comment>
<evidence type="ECO:0000259" key="2">
    <source>
        <dbReference type="Pfam" id="PF13683"/>
    </source>
</evidence>
<sequence>MFDAVLAGAGIAVVRVPSRGPQANAYAERFVLTVRSEATGRVLIFGQRHLRTVLDQYAKRCNGRRPHRGQRLHPPRPDHLIADPSHKRIERRPVLGGLINEYEPAA</sequence>
<gene>
    <name evidence="3" type="ORF">P2L57_35760</name>
</gene>
<feature type="compositionally biased region" description="Basic residues" evidence="1">
    <location>
        <begin position="63"/>
        <end position="74"/>
    </location>
</feature>
<dbReference type="SUPFAM" id="SSF53098">
    <property type="entry name" value="Ribonuclease H-like"/>
    <property type="match status" value="1"/>
</dbReference>
<organism evidence="3 4">
    <name type="scientific">Streptantibioticus ferralitis</name>
    <dbReference type="NCBI Taxonomy" id="236510"/>
    <lineage>
        <taxon>Bacteria</taxon>
        <taxon>Bacillati</taxon>
        <taxon>Actinomycetota</taxon>
        <taxon>Actinomycetes</taxon>
        <taxon>Kitasatosporales</taxon>
        <taxon>Streptomycetaceae</taxon>
        <taxon>Streptantibioticus</taxon>
    </lineage>
</organism>
<evidence type="ECO:0000256" key="1">
    <source>
        <dbReference type="SAM" id="MobiDB-lite"/>
    </source>
</evidence>
<reference evidence="3 4" key="1">
    <citation type="submission" date="2023-03" db="EMBL/GenBank/DDBJ databases">
        <title>Draft genome sequence of type strain Streptomyces ferralitis JCM 14344.</title>
        <authorList>
            <person name="Klaysubun C."/>
            <person name="Duangmal K."/>
        </authorList>
    </citation>
    <scope>NUCLEOTIDE SEQUENCE [LARGE SCALE GENOMIC DNA]</scope>
    <source>
        <strain evidence="3 4">JCM 14344</strain>
    </source>
</reference>
<dbReference type="RefSeq" id="WP_275821935.1">
    <property type="nucleotide sequence ID" value="NZ_BAAANM010000014.1"/>
</dbReference>
<keyword evidence="4" id="KW-1185">Reference proteome</keyword>
<dbReference type="InterPro" id="IPR012337">
    <property type="entry name" value="RNaseH-like_sf"/>
</dbReference>
<dbReference type="Proteomes" id="UP001220022">
    <property type="component" value="Unassembled WGS sequence"/>
</dbReference>
<dbReference type="InterPro" id="IPR036397">
    <property type="entry name" value="RNaseH_sf"/>
</dbReference>
<name>A0ABT5ZAL1_9ACTN</name>
<dbReference type="Gene3D" id="3.30.420.10">
    <property type="entry name" value="Ribonuclease H-like superfamily/Ribonuclease H"/>
    <property type="match status" value="1"/>
</dbReference>
<dbReference type="EMBL" id="JARHTQ010000042">
    <property type="protein sequence ID" value="MDF2260885.1"/>
    <property type="molecule type" value="Genomic_DNA"/>
</dbReference>
<protein>
    <submittedName>
        <fullName evidence="3">Integrase core domain-containing protein</fullName>
    </submittedName>
</protein>
<dbReference type="Pfam" id="PF13683">
    <property type="entry name" value="rve_3"/>
    <property type="match status" value="1"/>
</dbReference>
<feature type="domain" description="Integrase catalytic" evidence="2">
    <location>
        <begin position="10"/>
        <end position="73"/>
    </location>
</feature>
<feature type="region of interest" description="Disordered" evidence="1">
    <location>
        <begin position="63"/>
        <end position="82"/>
    </location>
</feature>
<proteinExistence type="predicted"/>
<evidence type="ECO:0000313" key="3">
    <source>
        <dbReference type="EMBL" id="MDF2260885.1"/>
    </source>
</evidence>